<reference evidence="1 2" key="1">
    <citation type="submission" date="2018-05" db="EMBL/GenBank/DDBJ databases">
        <authorList>
            <person name="Goeker M."/>
            <person name="Huntemann M."/>
            <person name="Clum A."/>
            <person name="Pillay M."/>
            <person name="Palaniappan K."/>
            <person name="Varghese N."/>
            <person name="Mikhailova N."/>
            <person name="Stamatis D."/>
            <person name="Reddy T."/>
            <person name="Daum C."/>
            <person name="Shapiro N."/>
            <person name="Ivanova N."/>
            <person name="Kyrpides N."/>
            <person name="Woyke T."/>
        </authorList>
    </citation>
    <scope>NUCLEOTIDE SEQUENCE [LARGE SCALE GENOMIC DNA]</scope>
    <source>
        <strain evidence="1 2">DSM 26524</strain>
    </source>
</reference>
<proteinExistence type="predicted"/>
<dbReference type="AlphaFoldDB" id="A0AB73SXB3"/>
<dbReference type="EMBL" id="QGGY01000030">
    <property type="protein sequence ID" value="PWJ71753.1"/>
    <property type="molecule type" value="Genomic_DNA"/>
</dbReference>
<accession>A0AB73SXB3</accession>
<comment type="caution">
    <text evidence="1">The sequence shown here is derived from an EMBL/GenBank/DDBJ whole genome shotgun (WGS) entry which is preliminary data.</text>
</comment>
<organism evidence="1 2">
    <name type="scientific">Murimonas intestini</name>
    <dbReference type="NCBI Taxonomy" id="1337051"/>
    <lineage>
        <taxon>Bacteria</taxon>
        <taxon>Bacillati</taxon>
        <taxon>Bacillota</taxon>
        <taxon>Clostridia</taxon>
        <taxon>Lachnospirales</taxon>
        <taxon>Lachnospiraceae</taxon>
        <taxon>Murimonas</taxon>
    </lineage>
</organism>
<evidence type="ECO:0000313" key="2">
    <source>
        <dbReference type="Proteomes" id="UP000245412"/>
    </source>
</evidence>
<dbReference type="Proteomes" id="UP000245412">
    <property type="component" value="Unassembled WGS sequence"/>
</dbReference>
<protein>
    <submittedName>
        <fullName evidence="1">Uncharacterized protein</fullName>
    </submittedName>
</protein>
<gene>
    <name evidence="1" type="ORF">C7383_1301</name>
</gene>
<evidence type="ECO:0000313" key="1">
    <source>
        <dbReference type="EMBL" id="PWJ71753.1"/>
    </source>
</evidence>
<sequence length="55" mass="6309">MKSHFLKENDVVLSSRWQFQDGRSKGMGTEWDQEVVGNVDPQKRVLCLAQGFLRG</sequence>
<keyword evidence="2" id="KW-1185">Reference proteome</keyword>
<name>A0AB73SXB3_9FIRM</name>